<organism evidence="2 3">
    <name type="scientific">Pomacea canaliculata</name>
    <name type="common">Golden apple snail</name>
    <dbReference type="NCBI Taxonomy" id="400727"/>
    <lineage>
        <taxon>Eukaryota</taxon>
        <taxon>Metazoa</taxon>
        <taxon>Spiralia</taxon>
        <taxon>Lophotrochozoa</taxon>
        <taxon>Mollusca</taxon>
        <taxon>Gastropoda</taxon>
        <taxon>Caenogastropoda</taxon>
        <taxon>Architaenioglossa</taxon>
        <taxon>Ampullarioidea</taxon>
        <taxon>Ampullariidae</taxon>
        <taxon>Pomacea</taxon>
    </lineage>
</organism>
<accession>A0A2T7PNX8</accession>
<dbReference type="Pfam" id="PF05216">
    <property type="entry name" value="UNC-50"/>
    <property type="match status" value="1"/>
</dbReference>
<dbReference type="Proteomes" id="UP000245119">
    <property type="component" value="Linkage Group LG3"/>
</dbReference>
<gene>
    <name evidence="2" type="ORF">C0Q70_06415</name>
</gene>
<name>A0A2T7PNX8_POMCA</name>
<protein>
    <submittedName>
        <fullName evidence="2">Uncharacterized protein</fullName>
    </submittedName>
</protein>
<keyword evidence="3" id="KW-1185">Reference proteome</keyword>
<dbReference type="STRING" id="400727.A0A2T7PNX8"/>
<feature type="transmembrane region" description="Helical" evidence="1">
    <location>
        <begin position="44"/>
        <end position="63"/>
    </location>
</feature>
<evidence type="ECO:0000256" key="1">
    <source>
        <dbReference type="SAM" id="Phobius"/>
    </source>
</evidence>
<reference evidence="2 3" key="1">
    <citation type="submission" date="2018-04" db="EMBL/GenBank/DDBJ databases">
        <title>The genome of golden apple snail Pomacea canaliculata provides insight into stress tolerance and invasive adaptation.</title>
        <authorList>
            <person name="Liu C."/>
            <person name="Liu B."/>
            <person name="Ren Y."/>
            <person name="Zhang Y."/>
            <person name="Wang H."/>
            <person name="Li S."/>
            <person name="Jiang F."/>
            <person name="Yin L."/>
            <person name="Zhang G."/>
            <person name="Qian W."/>
            <person name="Fan W."/>
        </authorList>
    </citation>
    <scope>NUCLEOTIDE SEQUENCE [LARGE SCALE GENOMIC DNA]</scope>
    <source>
        <strain evidence="2">SZHN2017</strain>
        <tissue evidence="2">Muscle</tissue>
    </source>
</reference>
<evidence type="ECO:0000313" key="2">
    <source>
        <dbReference type="EMBL" id="PVD35134.1"/>
    </source>
</evidence>
<comment type="caution">
    <text evidence="2">The sequence shown here is derived from an EMBL/GenBank/DDBJ whole genome shotgun (WGS) entry which is preliminary data.</text>
</comment>
<keyword evidence="1" id="KW-0812">Transmembrane</keyword>
<evidence type="ECO:0000313" key="3">
    <source>
        <dbReference type="Proteomes" id="UP000245119"/>
    </source>
</evidence>
<keyword evidence="1" id="KW-0472">Membrane</keyword>
<dbReference type="EMBL" id="PZQS01000003">
    <property type="protein sequence ID" value="PVD35134.1"/>
    <property type="molecule type" value="Genomic_DNA"/>
</dbReference>
<keyword evidence="1" id="KW-1133">Transmembrane helix</keyword>
<dbReference type="AlphaFoldDB" id="A0A2T7PNX8"/>
<proteinExistence type="predicted"/>
<dbReference type="InterPro" id="IPR007881">
    <property type="entry name" value="UNC-50"/>
</dbReference>
<sequence>MALHCIKNHESIYHKSERTRMTLLWTRSKHTETSSIENKLKTSGLEMTSISGVVVILALWIVTNKYMVVNPPRGQDVEWAYAFDVHLNAFFHS</sequence>